<dbReference type="SUPFAM" id="SSF81296">
    <property type="entry name" value="E set domains"/>
    <property type="match status" value="1"/>
</dbReference>
<evidence type="ECO:0000313" key="13">
    <source>
        <dbReference type="EMBL" id="MDQ0112025.1"/>
    </source>
</evidence>
<feature type="domain" description="CopC" evidence="11">
    <location>
        <begin position="26"/>
        <end position="119"/>
    </location>
</feature>
<keyword evidence="3 10" id="KW-0812">Transmembrane</keyword>
<evidence type="ECO:0000256" key="2">
    <source>
        <dbReference type="ARBA" id="ARBA00022475"/>
    </source>
</evidence>
<dbReference type="InterPro" id="IPR008457">
    <property type="entry name" value="Cu-R_CopD_dom"/>
</dbReference>
<evidence type="ECO:0000256" key="9">
    <source>
        <dbReference type="SAM" id="MobiDB-lite"/>
    </source>
</evidence>
<feature type="transmembrane region" description="Helical" evidence="10">
    <location>
        <begin position="381"/>
        <end position="401"/>
    </location>
</feature>
<evidence type="ECO:0000256" key="7">
    <source>
        <dbReference type="ARBA" id="ARBA00023008"/>
    </source>
</evidence>
<dbReference type="RefSeq" id="WP_307202522.1">
    <property type="nucleotide sequence ID" value="NZ_JAUSSU010000003.1"/>
</dbReference>
<dbReference type="Pfam" id="PF04234">
    <property type="entry name" value="CopC"/>
    <property type="match status" value="1"/>
</dbReference>
<keyword evidence="14" id="KW-1185">Reference proteome</keyword>
<feature type="transmembrane region" description="Helical" evidence="10">
    <location>
        <begin position="303"/>
        <end position="323"/>
    </location>
</feature>
<feature type="transmembrane region" description="Helical" evidence="10">
    <location>
        <begin position="344"/>
        <end position="361"/>
    </location>
</feature>
<feature type="transmembrane region" description="Helical" evidence="10">
    <location>
        <begin position="413"/>
        <end position="433"/>
    </location>
</feature>
<organism evidence="13 14">
    <name type="scientific">Paenibacillus harenae</name>
    <dbReference type="NCBI Taxonomy" id="306543"/>
    <lineage>
        <taxon>Bacteria</taxon>
        <taxon>Bacillati</taxon>
        <taxon>Bacillota</taxon>
        <taxon>Bacilli</taxon>
        <taxon>Bacillales</taxon>
        <taxon>Paenibacillaceae</taxon>
        <taxon>Paenibacillus</taxon>
    </lineage>
</organism>
<evidence type="ECO:0000256" key="3">
    <source>
        <dbReference type="ARBA" id="ARBA00022692"/>
    </source>
</evidence>
<dbReference type="PANTHER" id="PTHR34820">
    <property type="entry name" value="INNER MEMBRANE PROTEIN YEBZ"/>
    <property type="match status" value="1"/>
</dbReference>
<keyword evidence="2" id="KW-1003">Cell membrane</keyword>
<evidence type="ECO:0000259" key="11">
    <source>
        <dbReference type="Pfam" id="PF04234"/>
    </source>
</evidence>
<feature type="compositionally biased region" description="Low complexity" evidence="9">
    <location>
        <begin position="140"/>
        <end position="152"/>
    </location>
</feature>
<reference evidence="13 14" key="1">
    <citation type="submission" date="2023-07" db="EMBL/GenBank/DDBJ databases">
        <title>Sorghum-associated microbial communities from plants grown in Nebraska, USA.</title>
        <authorList>
            <person name="Schachtman D."/>
        </authorList>
    </citation>
    <scope>NUCLEOTIDE SEQUENCE [LARGE SCALE GENOMIC DNA]</scope>
    <source>
        <strain evidence="13 14">CC482</strain>
    </source>
</reference>
<dbReference type="EMBL" id="JAUSSU010000003">
    <property type="protein sequence ID" value="MDQ0112025.1"/>
    <property type="molecule type" value="Genomic_DNA"/>
</dbReference>
<dbReference type="PANTHER" id="PTHR34820:SF4">
    <property type="entry name" value="INNER MEMBRANE PROTEIN YEBZ"/>
    <property type="match status" value="1"/>
</dbReference>
<protein>
    <submittedName>
        <fullName evidence="13">Copper export protein/methionine-rich copper-binding protein CopC</fullName>
    </submittedName>
</protein>
<dbReference type="Pfam" id="PF05425">
    <property type="entry name" value="CopD"/>
    <property type="match status" value="1"/>
</dbReference>
<evidence type="ECO:0000259" key="12">
    <source>
        <dbReference type="Pfam" id="PF05425"/>
    </source>
</evidence>
<evidence type="ECO:0000256" key="10">
    <source>
        <dbReference type="SAM" id="Phobius"/>
    </source>
</evidence>
<sequence length="728" mass="77378">MIKRISLISITIWFMWACLPSFVSAHAYLSHSTPLQDAELQASPGAVKLTFTEKIDTKLSSVTLVKAGDGSSITGKLSADGDRTLIYTIPKLDNGEYKVVWQVLSLDTHITDGSFRFAVGGELTLTQPDETASLDGGGSDDSAAGGSVDSGVKPADTSRPTASAKPKPPAYGEPQPSAKPKPSGMSGKGDADDSDVSSTPPPSQGGTSVEGSEGVEAQEAGSTAEIETTLIPYEATTDAPTVNIEVEEQGKGNGDNSSTHGNSPETDAASEVEQEMLGSNADGEHNHAGDEHDHEGGQKLITALRIADVLVSAWLAALLFFRYCIWRDYATDAPSCFTQRAERVAMAVAVAVWLATGLWRLTMLSNDLGGIPLQQIATGTMVGKIAVLRPLAAALLLLLAFAPAREQRFANIVKAAAAACVIMTFPLTGHAYAELTVAGAAILAHAVHMGAAAIWLGGLAGLVSLTCSRHAATALKLTAERFSLWALPSMMLIVASGIWLSARRLSSWKQLVTEDYGNLIVIKSGLLLLVLVIAAVHRVVFMPRLAKAQEAGDAAKADESKRTAALRRLLIGVRVEILLAAALFVMAGMLSTTSPPSESASQAEGMPFYWHVMGEQAHMTLRIHEDNDSGSQKANLHVWLPEGSGPPEKIDVSIVPNSEREADSKQLPQAIPFKLQPPEADARSYPGFIKYTFDAVGAFIERSVDYVITVDIIDALDNDFHYERQTNS</sequence>
<dbReference type="InterPro" id="IPR014755">
    <property type="entry name" value="Cu-Rt/internalin_Ig-like"/>
</dbReference>
<feature type="region of interest" description="Disordered" evidence="9">
    <location>
        <begin position="128"/>
        <end position="272"/>
    </location>
</feature>
<dbReference type="Gene3D" id="2.60.40.1220">
    <property type="match status" value="1"/>
</dbReference>
<evidence type="ECO:0000256" key="8">
    <source>
        <dbReference type="ARBA" id="ARBA00023136"/>
    </source>
</evidence>
<evidence type="ECO:0000313" key="14">
    <source>
        <dbReference type="Proteomes" id="UP001229346"/>
    </source>
</evidence>
<keyword evidence="7" id="KW-0186">Copper</keyword>
<accession>A0ABT9TXB7</accession>
<dbReference type="InterPro" id="IPR032694">
    <property type="entry name" value="CopC/D"/>
</dbReference>
<keyword evidence="6 10" id="KW-1133">Transmembrane helix</keyword>
<keyword evidence="8 10" id="KW-0472">Membrane</keyword>
<feature type="transmembrane region" description="Helical" evidence="10">
    <location>
        <begin position="569"/>
        <end position="590"/>
    </location>
</feature>
<feature type="compositionally biased region" description="Low complexity" evidence="9">
    <location>
        <begin position="204"/>
        <end position="215"/>
    </location>
</feature>
<evidence type="ECO:0000256" key="6">
    <source>
        <dbReference type="ARBA" id="ARBA00022989"/>
    </source>
</evidence>
<dbReference type="Proteomes" id="UP001229346">
    <property type="component" value="Unassembled WGS sequence"/>
</dbReference>
<feature type="transmembrane region" description="Helical" evidence="10">
    <location>
        <begin position="439"/>
        <end position="462"/>
    </location>
</feature>
<feature type="compositionally biased region" description="Polar residues" evidence="9">
    <location>
        <begin position="254"/>
        <end position="265"/>
    </location>
</feature>
<feature type="transmembrane region" description="Helical" evidence="10">
    <location>
        <begin position="482"/>
        <end position="500"/>
    </location>
</feature>
<evidence type="ECO:0000256" key="1">
    <source>
        <dbReference type="ARBA" id="ARBA00004651"/>
    </source>
</evidence>
<name>A0ABT9TXB7_PAEHA</name>
<comment type="caution">
    <text evidence="13">The sequence shown here is derived from an EMBL/GenBank/DDBJ whole genome shotgun (WGS) entry which is preliminary data.</text>
</comment>
<feature type="transmembrane region" description="Helical" evidence="10">
    <location>
        <begin position="520"/>
        <end position="541"/>
    </location>
</feature>
<evidence type="ECO:0000256" key="5">
    <source>
        <dbReference type="ARBA" id="ARBA00022729"/>
    </source>
</evidence>
<dbReference type="InterPro" id="IPR007348">
    <property type="entry name" value="CopC_dom"/>
</dbReference>
<comment type="subcellular location">
    <subcellularLocation>
        <location evidence="1">Cell membrane</location>
        <topology evidence="1">Multi-pass membrane protein</topology>
    </subcellularLocation>
</comment>
<feature type="domain" description="Copper resistance protein D" evidence="12">
    <location>
        <begin position="478"/>
        <end position="590"/>
    </location>
</feature>
<keyword evidence="4" id="KW-0479">Metal-binding</keyword>
<keyword evidence="5" id="KW-0732">Signal</keyword>
<evidence type="ECO:0000256" key="4">
    <source>
        <dbReference type="ARBA" id="ARBA00022723"/>
    </source>
</evidence>
<proteinExistence type="predicted"/>
<gene>
    <name evidence="13" type="ORF">J2T15_001460</name>
</gene>
<dbReference type="InterPro" id="IPR014756">
    <property type="entry name" value="Ig_E-set"/>
</dbReference>